<comment type="pathway">
    <text evidence="1">Cofactor biosynthesis; tetrahydrofolate biosynthesis; 5,6,7,8-tetrahydrofolate from 7,8-dihydrofolate: step 1/1.</text>
</comment>
<dbReference type="STRING" id="1890683.A0A427YMH9"/>
<dbReference type="InterPro" id="IPR001796">
    <property type="entry name" value="DHFR_dom"/>
</dbReference>
<keyword evidence="10" id="KW-1185">Reference proteome</keyword>
<keyword evidence="4" id="KW-0554">One-carbon metabolism</keyword>
<dbReference type="InterPro" id="IPR012259">
    <property type="entry name" value="DHFR"/>
</dbReference>
<dbReference type="InterPro" id="IPR024072">
    <property type="entry name" value="DHFR-like_dom_sf"/>
</dbReference>
<dbReference type="GO" id="GO:0004146">
    <property type="term" value="F:dihydrofolate reductase activity"/>
    <property type="evidence" value="ECO:0007669"/>
    <property type="project" value="UniProtKB-EC"/>
</dbReference>
<gene>
    <name evidence="9" type="primary">DFR1</name>
    <name evidence="9" type="ORF">EHS25_008747</name>
</gene>
<keyword evidence="5" id="KW-0521">NADP</keyword>
<dbReference type="EMBL" id="RSCD01000006">
    <property type="protein sequence ID" value="RSH92332.1"/>
    <property type="molecule type" value="Genomic_DNA"/>
</dbReference>
<evidence type="ECO:0000256" key="1">
    <source>
        <dbReference type="ARBA" id="ARBA00004903"/>
    </source>
</evidence>
<evidence type="ECO:0000256" key="6">
    <source>
        <dbReference type="ARBA" id="ARBA00023002"/>
    </source>
</evidence>
<evidence type="ECO:0000256" key="2">
    <source>
        <dbReference type="ARBA" id="ARBA00012856"/>
    </source>
</evidence>
<comment type="caution">
    <text evidence="9">The sequence shown here is derived from an EMBL/GenBank/DDBJ whole genome shotgun (WGS) entry which is preliminary data.</text>
</comment>
<dbReference type="GO" id="GO:0046654">
    <property type="term" value="P:tetrahydrofolate biosynthetic process"/>
    <property type="evidence" value="ECO:0007669"/>
    <property type="project" value="InterPro"/>
</dbReference>
<dbReference type="CDD" id="cd00209">
    <property type="entry name" value="DHFR"/>
    <property type="match status" value="1"/>
</dbReference>
<dbReference type="EC" id="1.5.1.3" evidence="2"/>
<feature type="domain" description="DHFR" evidence="8">
    <location>
        <begin position="1"/>
        <end position="224"/>
    </location>
</feature>
<keyword evidence="6" id="KW-0560">Oxidoreductase</keyword>
<sequence length="242" mass="26767">MGRKTWESIPPKFRPLPNRVNLVVTRQGVDLYVEFAWAVRVAPAVRKLVAPCVTFPNPSSAIRQSRGHFPVSHDLYPPDLKDLKTSIEVSTSPLPHIPTSPPPHLPNPPGSAPLSSTHPSLPSAIASAASQSCPRTFLIGGAELYNLSLSLDSPPLVDRVLLTRINSDIECDTFLTDFAAQGTNGRRVWRLASHSELEEWVGFEVPKGEVEEKGIKYRFEMWVLDEQQGDQKDQEDQKGSAQ</sequence>
<evidence type="ECO:0000256" key="3">
    <source>
        <dbReference type="ARBA" id="ARBA00018886"/>
    </source>
</evidence>
<dbReference type="Gene3D" id="3.40.430.10">
    <property type="entry name" value="Dihydrofolate Reductase, subunit A"/>
    <property type="match status" value="1"/>
</dbReference>
<protein>
    <recommendedName>
        <fullName evidence="3">Dihydrofolate reductase</fullName>
        <ecNumber evidence="2">1.5.1.3</ecNumber>
    </recommendedName>
</protein>
<dbReference type="SUPFAM" id="SSF53597">
    <property type="entry name" value="Dihydrofolate reductase-like"/>
    <property type="match status" value="1"/>
</dbReference>
<dbReference type="AlphaFoldDB" id="A0A427YMH9"/>
<feature type="region of interest" description="Disordered" evidence="7">
    <location>
        <begin position="91"/>
        <end position="122"/>
    </location>
</feature>
<reference evidence="9 10" key="1">
    <citation type="submission" date="2018-11" db="EMBL/GenBank/DDBJ databases">
        <title>Genome sequence of Saitozyma podzolica DSM 27192.</title>
        <authorList>
            <person name="Aliyu H."/>
            <person name="Gorte O."/>
            <person name="Ochsenreither K."/>
        </authorList>
    </citation>
    <scope>NUCLEOTIDE SEQUENCE [LARGE SCALE GENOMIC DNA]</scope>
    <source>
        <strain evidence="9 10">DSM 27192</strain>
    </source>
</reference>
<dbReference type="GO" id="GO:0046655">
    <property type="term" value="P:folic acid metabolic process"/>
    <property type="evidence" value="ECO:0007669"/>
    <property type="project" value="TreeGrafter"/>
</dbReference>
<evidence type="ECO:0000313" key="10">
    <source>
        <dbReference type="Proteomes" id="UP000279259"/>
    </source>
</evidence>
<evidence type="ECO:0000256" key="7">
    <source>
        <dbReference type="SAM" id="MobiDB-lite"/>
    </source>
</evidence>
<dbReference type="OrthoDB" id="414698at2759"/>
<dbReference type="GO" id="GO:0005739">
    <property type="term" value="C:mitochondrion"/>
    <property type="evidence" value="ECO:0007669"/>
    <property type="project" value="TreeGrafter"/>
</dbReference>
<organism evidence="9 10">
    <name type="scientific">Saitozyma podzolica</name>
    <dbReference type="NCBI Taxonomy" id="1890683"/>
    <lineage>
        <taxon>Eukaryota</taxon>
        <taxon>Fungi</taxon>
        <taxon>Dikarya</taxon>
        <taxon>Basidiomycota</taxon>
        <taxon>Agaricomycotina</taxon>
        <taxon>Tremellomycetes</taxon>
        <taxon>Tremellales</taxon>
        <taxon>Trimorphomycetaceae</taxon>
        <taxon>Saitozyma</taxon>
    </lineage>
</organism>
<dbReference type="GO" id="GO:0050661">
    <property type="term" value="F:NADP binding"/>
    <property type="evidence" value="ECO:0007669"/>
    <property type="project" value="InterPro"/>
</dbReference>
<dbReference type="PROSITE" id="PS51330">
    <property type="entry name" value="DHFR_2"/>
    <property type="match status" value="1"/>
</dbReference>
<dbReference type="GO" id="GO:0046452">
    <property type="term" value="P:dihydrofolate metabolic process"/>
    <property type="evidence" value="ECO:0007669"/>
    <property type="project" value="TreeGrafter"/>
</dbReference>
<evidence type="ECO:0000313" key="9">
    <source>
        <dbReference type="EMBL" id="RSH92332.1"/>
    </source>
</evidence>
<evidence type="ECO:0000256" key="5">
    <source>
        <dbReference type="ARBA" id="ARBA00022857"/>
    </source>
</evidence>
<accession>A0A427YMH9</accession>
<feature type="compositionally biased region" description="Pro residues" evidence="7">
    <location>
        <begin position="95"/>
        <end position="111"/>
    </location>
</feature>
<dbReference type="Pfam" id="PF00186">
    <property type="entry name" value="DHFR_1"/>
    <property type="match status" value="1"/>
</dbReference>
<evidence type="ECO:0000259" key="8">
    <source>
        <dbReference type="PROSITE" id="PS51330"/>
    </source>
</evidence>
<dbReference type="PANTHER" id="PTHR48069">
    <property type="entry name" value="DIHYDROFOLATE REDUCTASE"/>
    <property type="match status" value="1"/>
</dbReference>
<dbReference type="PANTHER" id="PTHR48069:SF3">
    <property type="entry name" value="DIHYDROFOLATE REDUCTASE"/>
    <property type="match status" value="1"/>
</dbReference>
<evidence type="ECO:0000256" key="4">
    <source>
        <dbReference type="ARBA" id="ARBA00022563"/>
    </source>
</evidence>
<proteinExistence type="predicted"/>
<dbReference type="GO" id="GO:0006730">
    <property type="term" value="P:one-carbon metabolic process"/>
    <property type="evidence" value="ECO:0007669"/>
    <property type="project" value="UniProtKB-KW"/>
</dbReference>
<name>A0A427YMH9_9TREE</name>
<dbReference type="Proteomes" id="UP000279259">
    <property type="component" value="Unassembled WGS sequence"/>
</dbReference>